<evidence type="ECO:0008006" key="3">
    <source>
        <dbReference type="Google" id="ProtNLM"/>
    </source>
</evidence>
<feature type="signal peptide" evidence="1">
    <location>
        <begin position="1"/>
        <end position="25"/>
    </location>
</feature>
<dbReference type="EMBL" id="LR031874">
    <property type="protein sequence ID" value="VDD23497.1"/>
    <property type="molecule type" value="Genomic_DNA"/>
</dbReference>
<sequence>MLLSTLCRILLQVLWFLLLKLVSSCCPSRALILGIVSSLLEWMLTCSSRLSVSHREIFSPHIGLSMLSMKL</sequence>
<protein>
    <recommendedName>
        <fullName evidence="3">Secreted protein</fullName>
    </recommendedName>
</protein>
<proteinExistence type="predicted"/>
<accession>A0A3P6CXG2</accession>
<organism evidence="2">
    <name type="scientific">Brassica oleracea</name>
    <name type="common">Wild cabbage</name>
    <dbReference type="NCBI Taxonomy" id="3712"/>
    <lineage>
        <taxon>Eukaryota</taxon>
        <taxon>Viridiplantae</taxon>
        <taxon>Streptophyta</taxon>
        <taxon>Embryophyta</taxon>
        <taxon>Tracheophyta</taxon>
        <taxon>Spermatophyta</taxon>
        <taxon>Magnoliopsida</taxon>
        <taxon>eudicotyledons</taxon>
        <taxon>Gunneridae</taxon>
        <taxon>Pentapetalae</taxon>
        <taxon>rosids</taxon>
        <taxon>malvids</taxon>
        <taxon>Brassicales</taxon>
        <taxon>Brassicaceae</taxon>
        <taxon>Brassiceae</taxon>
        <taxon>Brassica</taxon>
    </lineage>
</organism>
<reference evidence="2" key="1">
    <citation type="submission" date="2018-11" db="EMBL/GenBank/DDBJ databases">
        <authorList>
            <consortium name="Genoscope - CEA"/>
            <person name="William W."/>
        </authorList>
    </citation>
    <scope>NUCLEOTIDE SEQUENCE</scope>
</reference>
<keyword evidence="1" id="KW-0732">Signal</keyword>
<evidence type="ECO:0000256" key="1">
    <source>
        <dbReference type="SAM" id="SignalP"/>
    </source>
</evidence>
<name>A0A3P6CXG2_BRAOL</name>
<feature type="chain" id="PRO_5018151433" description="Secreted protein" evidence="1">
    <location>
        <begin position="26"/>
        <end position="71"/>
    </location>
</feature>
<dbReference type="AlphaFoldDB" id="A0A3P6CXG2"/>
<evidence type="ECO:0000313" key="2">
    <source>
        <dbReference type="EMBL" id="VDD23497.1"/>
    </source>
</evidence>
<gene>
    <name evidence="2" type="ORF">BOLC2T09512H</name>
</gene>